<keyword evidence="2" id="KW-1185">Reference proteome</keyword>
<gene>
    <name evidence="1" type="ORF">SNAT2548_LOCUS10755</name>
</gene>
<reference evidence="1" key="1">
    <citation type="submission" date="2021-02" db="EMBL/GenBank/DDBJ databases">
        <authorList>
            <person name="Dougan E. K."/>
            <person name="Rhodes N."/>
            <person name="Thang M."/>
            <person name="Chan C."/>
        </authorList>
    </citation>
    <scope>NUCLEOTIDE SEQUENCE</scope>
</reference>
<evidence type="ECO:0000313" key="2">
    <source>
        <dbReference type="Proteomes" id="UP000604046"/>
    </source>
</evidence>
<sequence length="159" mass="17890">MQGVANITRVLGGPWRSLASEGPWALRTSSTGFEEPGEDVVHLQPRCDHKTCELVPRRSFDVGRVDGFVTWPTQRSWIFTFVGEEEPLHGFRLDADAGSVKFIDLELPRLSIGERWLGGCVMSETLYLLYLDTLGQRSMPRAGIRRTSLEHAQRMSFGP</sequence>
<dbReference type="EMBL" id="CAJNDS010000911">
    <property type="protein sequence ID" value="CAE7240372.1"/>
    <property type="molecule type" value="Genomic_DNA"/>
</dbReference>
<comment type="caution">
    <text evidence="1">The sequence shown here is derived from an EMBL/GenBank/DDBJ whole genome shotgun (WGS) entry which is preliminary data.</text>
</comment>
<proteinExistence type="predicted"/>
<accession>A0A812L2Z7</accession>
<dbReference type="AlphaFoldDB" id="A0A812L2Z7"/>
<protein>
    <submittedName>
        <fullName evidence="1">Uncharacterized protein</fullName>
    </submittedName>
</protein>
<dbReference type="OrthoDB" id="429268at2759"/>
<dbReference type="Proteomes" id="UP000604046">
    <property type="component" value="Unassembled WGS sequence"/>
</dbReference>
<organism evidence="1 2">
    <name type="scientific">Symbiodinium natans</name>
    <dbReference type="NCBI Taxonomy" id="878477"/>
    <lineage>
        <taxon>Eukaryota</taxon>
        <taxon>Sar</taxon>
        <taxon>Alveolata</taxon>
        <taxon>Dinophyceae</taxon>
        <taxon>Suessiales</taxon>
        <taxon>Symbiodiniaceae</taxon>
        <taxon>Symbiodinium</taxon>
    </lineage>
</organism>
<evidence type="ECO:0000313" key="1">
    <source>
        <dbReference type="EMBL" id="CAE7240372.1"/>
    </source>
</evidence>
<name>A0A812L2Z7_9DINO</name>